<evidence type="ECO:0000313" key="8">
    <source>
        <dbReference type="EMBL" id="GAA4810479.1"/>
    </source>
</evidence>
<organism evidence="8 9">
    <name type="scientific">Tomitella cavernea</name>
    <dbReference type="NCBI Taxonomy" id="1387982"/>
    <lineage>
        <taxon>Bacteria</taxon>
        <taxon>Bacillati</taxon>
        <taxon>Actinomycetota</taxon>
        <taxon>Actinomycetes</taxon>
        <taxon>Mycobacteriales</taxon>
        <taxon>Tomitella</taxon>
    </lineage>
</organism>
<keyword evidence="4 7" id="KW-1133">Transmembrane helix</keyword>
<dbReference type="Proteomes" id="UP001500839">
    <property type="component" value="Unassembled WGS sequence"/>
</dbReference>
<feature type="transmembrane region" description="Helical" evidence="7">
    <location>
        <begin position="95"/>
        <end position="114"/>
    </location>
</feature>
<keyword evidence="2" id="KW-1003">Cell membrane</keyword>
<dbReference type="SUPFAM" id="SSF103473">
    <property type="entry name" value="MFS general substrate transporter"/>
    <property type="match status" value="1"/>
</dbReference>
<evidence type="ECO:0000256" key="7">
    <source>
        <dbReference type="SAM" id="Phobius"/>
    </source>
</evidence>
<reference evidence="9" key="1">
    <citation type="journal article" date="2019" name="Int. J. Syst. Evol. Microbiol.">
        <title>The Global Catalogue of Microorganisms (GCM) 10K type strain sequencing project: providing services to taxonomists for standard genome sequencing and annotation.</title>
        <authorList>
            <consortium name="The Broad Institute Genomics Platform"/>
            <consortium name="The Broad Institute Genome Sequencing Center for Infectious Disease"/>
            <person name="Wu L."/>
            <person name="Ma J."/>
        </authorList>
    </citation>
    <scope>NUCLEOTIDE SEQUENCE [LARGE SCALE GENOMIC DNA]</scope>
    <source>
        <strain evidence="9">JCM 18542</strain>
    </source>
</reference>
<dbReference type="InterPro" id="IPR011701">
    <property type="entry name" value="MFS"/>
</dbReference>
<feature type="transmembrane region" description="Helical" evidence="7">
    <location>
        <begin position="367"/>
        <end position="386"/>
    </location>
</feature>
<dbReference type="InterPro" id="IPR036259">
    <property type="entry name" value="MFS_trans_sf"/>
</dbReference>
<evidence type="ECO:0000256" key="2">
    <source>
        <dbReference type="ARBA" id="ARBA00022475"/>
    </source>
</evidence>
<feature type="transmembrane region" description="Helical" evidence="7">
    <location>
        <begin position="192"/>
        <end position="212"/>
    </location>
</feature>
<evidence type="ECO:0000256" key="6">
    <source>
        <dbReference type="SAM" id="MobiDB-lite"/>
    </source>
</evidence>
<evidence type="ECO:0000256" key="4">
    <source>
        <dbReference type="ARBA" id="ARBA00022989"/>
    </source>
</evidence>
<dbReference type="EMBL" id="BAABKQ010000001">
    <property type="protein sequence ID" value="GAA4810479.1"/>
    <property type="molecule type" value="Genomic_DNA"/>
</dbReference>
<comment type="caution">
    <text evidence="8">The sequence shown here is derived from an EMBL/GenBank/DDBJ whole genome shotgun (WGS) entry which is preliminary data.</text>
</comment>
<evidence type="ECO:0000256" key="1">
    <source>
        <dbReference type="ARBA" id="ARBA00004651"/>
    </source>
</evidence>
<evidence type="ECO:0000256" key="5">
    <source>
        <dbReference type="ARBA" id="ARBA00023136"/>
    </source>
</evidence>
<feature type="compositionally biased region" description="Basic and acidic residues" evidence="6">
    <location>
        <begin position="265"/>
        <end position="278"/>
    </location>
</feature>
<feature type="transmembrane region" description="Helical" evidence="7">
    <location>
        <begin position="301"/>
        <end position="322"/>
    </location>
</feature>
<sequence length="508" mass="52669">MDHARQDGARGGRRGKGLPRKITVTRVAAMRSRQLTAQGIASVRRAASADGADKSGLTALIWAYMANFACDAALTVALANTLFFSAATGESKTKVALYLLVTLAPFAVIAPLIGPALDRIQRGRRIALASSYGVRVVLAIILALNFDSWVLYPAALGMLVMSKSFSVLKSAVTPRLLPPDMDLVRVNSRLQIFGLVGGTTVAGAIAGIVAFAAGSSGALWLTAVFALGGAYLSMRIPAWVEVTEGEIATTFTYHGTPAPAAAPDVEGRPGSEAREGSTRRRRLGRGRSASSSLRQPLGHNILTGLWGTGTIKVLIGFLFLYIPFVAKAHADEEGLLGLILTGMIAVAAGAGNVAGNAAGARITLRKPATVVLWCTAAAFIAAAFAAGTHVLATVALAALLGNIASALAKVSLDAAIQQDLPDRSRASAFGRSETILQLSWVLGGALGVLLPTDYWIGFTVISCILVVGLVQTVLISQGRSVIPAFRGRRPDTVAPEIAADAARSSPTG</sequence>
<accession>A0ABP9CIX2</accession>
<keyword evidence="9" id="KW-1185">Reference proteome</keyword>
<comment type="subcellular location">
    <subcellularLocation>
        <location evidence="1">Cell membrane</location>
        <topology evidence="1">Multi-pass membrane protein</topology>
    </subcellularLocation>
</comment>
<feature type="region of interest" description="Disordered" evidence="6">
    <location>
        <begin position="258"/>
        <end position="292"/>
    </location>
</feature>
<feature type="transmembrane region" description="Helical" evidence="7">
    <location>
        <begin position="218"/>
        <end position="234"/>
    </location>
</feature>
<keyword evidence="3 7" id="KW-0812">Transmembrane</keyword>
<dbReference type="Gene3D" id="1.20.1250.20">
    <property type="entry name" value="MFS general substrate transporter like domains"/>
    <property type="match status" value="1"/>
</dbReference>
<feature type="transmembrane region" description="Helical" evidence="7">
    <location>
        <begin position="456"/>
        <end position="476"/>
    </location>
</feature>
<proteinExistence type="predicted"/>
<dbReference type="PANTHER" id="PTHR23513:SF18">
    <property type="entry name" value="INTEGRAL MEMBRANE PROTEIN"/>
    <property type="match status" value="1"/>
</dbReference>
<keyword evidence="5 7" id="KW-0472">Membrane</keyword>
<evidence type="ECO:0000313" key="9">
    <source>
        <dbReference type="Proteomes" id="UP001500839"/>
    </source>
</evidence>
<name>A0ABP9CIX2_9ACTN</name>
<gene>
    <name evidence="8" type="ORF">GCM10023353_13470</name>
</gene>
<feature type="transmembrane region" description="Helical" evidence="7">
    <location>
        <begin position="334"/>
        <end position="355"/>
    </location>
</feature>
<dbReference type="PANTHER" id="PTHR23513">
    <property type="entry name" value="INTEGRAL MEMBRANE EFFLUX PROTEIN-RELATED"/>
    <property type="match status" value="1"/>
</dbReference>
<feature type="transmembrane region" description="Helical" evidence="7">
    <location>
        <begin position="61"/>
        <end position="83"/>
    </location>
</feature>
<evidence type="ECO:0000256" key="3">
    <source>
        <dbReference type="ARBA" id="ARBA00022692"/>
    </source>
</evidence>
<dbReference type="Pfam" id="PF07690">
    <property type="entry name" value="MFS_1"/>
    <property type="match status" value="1"/>
</dbReference>
<protein>
    <submittedName>
        <fullName evidence="8">MFS transporter</fullName>
    </submittedName>
</protein>